<name>A0ABW6Z914_9ACTN</name>
<dbReference type="EMBL" id="JBICBM010000033">
    <property type="protein sequence ID" value="MFF9887626.1"/>
    <property type="molecule type" value="Genomic_DNA"/>
</dbReference>
<protein>
    <submittedName>
        <fullName evidence="2">Uncharacterized protein</fullName>
    </submittedName>
</protein>
<keyword evidence="3" id="KW-1185">Reference proteome</keyword>
<organism evidence="2 3">
    <name type="scientific">Streptomyces eurythermus</name>
    <dbReference type="NCBI Taxonomy" id="42237"/>
    <lineage>
        <taxon>Bacteria</taxon>
        <taxon>Bacillati</taxon>
        <taxon>Actinomycetota</taxon>
        <taxon>Actinomycetes</taxon>
        <taxon>Kitasatosporales</taxon>
        <taxon>Streptomycetaceae</taxon>
        <taxon>Streptomyces</taxon>
    </lineage>
</organism>
<dbReference type="RefSeq" id="WP_244405305.1">
    <property type="nucleotide sequence ID" value="NZ_JBICBM010000033.1"/>
</dbReference>
<evidence type="ECO:0000313" key="2">
    <source>
        <dbReference type="EMBL" id="MFF9887626.1"/>
    </source>
</evidence>
<gene>
    <name evidence="2" type="ORF">ACF1HC_39630</name>
</gene>
<evidence type="ECO:0000256" key="1">
    <source>
        <dbReference type="SAM" id="MobiDB-lite"/>
    </source>
</evidence>
<accession>A0ABW6Z914</accession>
<reference evidence="2 3" key="1">
    <citation type="submission" date="2024-10" db="EMBL/GenBank/DDBJ databases">
        <title>The Natural Products Discovery Center: Release of the First 8490 Sequenced Strains for Exploring Actinobacteria Biosynthetic Diversity.</title>
        <authorList>
            <person name="Kalkreuter E."/>
            <person name="Kautsar S.A."/>
            <person name="Yang D."/>
            <person name="Bader C.D."/>
            <person name="Teijaro C.N."/>
            <person name="Fluegel L."/>
            <person name="Davis C.M."/>
            <person name="Simpson J.R."/>
            <person name="Lauterbach L."/>
            <person name="Steele A.D."/>
            <person name="Gui C."/>
            <person name="Meng S."/>
            <person name="Li G."/>
            <person name="Viehrig K."/>
            <person name="Ye F."/>
            <person name="Su P."/>
            <person name="Kiefer A.F."/>
            <person name="Nichols A."/>
            <person name="Cepeda A.J."/>
            <person name="Yan W."/>
            <person name="Fan B."/>
            <person name="Jiang Y."/>
            <person name="Adhikari A."/>
            <person name="Zheng C.-J."/>
            <person name="Schuster L."/>
            <person name="Cowan T.M."/>
            <person name="Smanski M.J."/>
            <person name="Chevrette M.G."/>
            <person name="De Carvalho L.P.S."/>
            <person name="Shen B."/>
        </authorList>
    </citation>
    <scope>NUCLEOTIDE SEQUENCE [LARGE SCALE GENOMIC DNA]</scope>
    <source>
        <strain evidence="2 3">NPDC013366</strain>
    </source>
</reference>
<feature type="region of interest" description="Disordered" evidence="1">
    <location>
        <begin position="107"/>
        <end position="127"/>
    </location>
</feature>
<proteinExistence type="predicted"/>
<sequence length="157" mass="16042">MHPQRLPQGFAELVEGAVVDVGEGQTEQDVAAVDVPVPARGVLQWFAAQEFVQRQVGTAVVVEAGGEARRPEVRAINWRTVASPLGVSLFTGGRKSRIGGVEVEQPGAQSLAGQGPGGHDLGQRGDVVHSVPARGGVAALGSDCAGAEEPGLPSVVP</sequence>
<evidence type="ECO:0000313" key="3">
    <source>
        <dbReference type="Proteomes" id="UP001603418"/>
    </source>
</evidence>
<comment type="caution">
    <text evidence="2">The sequence shown here is derived from an EMBL/GenBank/DDBJ whole genome shotgun (WGS) entry which is preliminary data.</text>
</comment>
<dbReference type="Proteomes" id="UP001603418">
    <property type="component" value="Unassembled WGS sequence"/>
</dbReference>